<keyword evidence="1" id="KW-0472">Membrane</keyword>
<organism evidence="2 3">
    <name type="scientific">Lachnellula occidentalis</name>
    <dbReference type="NCBI Taxonomy" id="215460"/>
    <lineage>
        <taxon>Eukaryota</taxon>
        <taxon>Fungi</taxon>
        <taxon>Dikarya</taxon>
        <taxon>Ascomycota</taxon>
        <taxon>Pezizomycotina</taxon>
        <taxon>Leotiomycetes</taxon>
        <taxon>Helotiales</taxon>
        <taxon>Lachnaceae</taxon>
        <taxon>Lachnellula</taxon>
    </lineage>
</organism>
<protein>
    <submittedName>
        <fullName evidence="2">Uncharacterized protein</fullName>
    </submittedName>
</protein>
<evidence type="ECO:0000313" key="2">
    <source>
        <dbReference type="EMBL" id="TVY44093.1"/>
    </source>
</evidence>
<evidence type="ECO:0000313" key="3">
    <source>
        <dbReference type="Proteomes" id="UP000443090"/>
    </source>
</evidence>
<name>A0A8H8RZ86_9HELO</name>
<feature type="transmembrane region" description="Helical" evidence="1">
    <location>
        <begin position="19"/>
        <end position="37"/>
    </location>
</feature>
<dbReference type="OrthoDB" id="4620575at2759"/>
<keyword evidence="3" id="KW-1185">Reference proteome</keyword>
<proteinExistence type="predicted"/>
<dbReference type="AlphaFoldDB" id="A0A8H8RZ86"/>
<keyword evidence="1" id="KW-0812">Transmembrane</keyword>
<sequence length="70" mass="8069">MPVTVIVKAANTEERALEIFFSSIFGSWNFTILVRWISDRFQCTIPRPLRPDEITRLGEAAQVEHYEQGS</sequence>
<gene>
    <name evidence="2" type="ORF">LOCC1_G006749</name>
</gene>
<accession>A0A8H8RZ86</accession>
<keyword evidence="1" id="KW-1133">Transmembrane helix</keyword>
<reference evidence="2 3" key="1">
    <citation type="submission" date="2018-05" db="EMBL/GenBank/DDBJ databases">
        <title>Genome sequencing and assembly of the regulated plant pathogen Lachnellula willkommii and related sister species for the development of diagnostic species identification markers.</title>
        <authorList>
            <person name="Giroux E."/>
            <person name="Bilodeau G."/>
        </authorList>
    </citation>
    <scope>NUCLEOTIDE SEQUENCE [LARGE SCALE GENOMIC DNA]</scope>
    <source>
        <strain evidence="2 3">CBS 160.35</strain>
    </source>
</reference>
<comment type="caution">
    <text evidence="2">The sequence shown here is derived from an EMBL/GenBank/DDBJ whole genome shotgun (WGS) entry which is preliminary data.</text>
</comment>
<dbReference type="Proteomes" id="UP000443090">
    <property type="component" value="Unassembled WGS sequence"/>
</dbReference>
<evidence type="ECO:0000256" key="1">
    <source>
        <dbReference type="SAM" id="Phobius"/>
    </source>
</evidence>
<dbReference type="EMBL" id="QGMI01000250">
    <property type="protein sequence ID" value="TVY44093.1"/>
    <property type="molecule type" value="Genomic_DNA"/>
</dbReference>